<dbReference type="InterPro" id="IPR011701">
    <property type="entry name" value="MFS"/>
</dbReference>
<evidence type="ECO:0000313" key="3">
    <source>
        <dbReference type="EMBL" id="HGQ17755.1"/>
    </source>
</evidence>
<name>A0A7J3JP95_9CREN</name>
<feature type="transmembrane region" description="Helical" evidence="1">
    <location>
        <begin position="345"/>
        <end position="363"/>
    </location>
</feature>
<protein>
    <recommendedName>
        <fullName evidence="4">MFS transporter</fullName>
    </recommendedName>
</protein>
<feature type="transmembrane region" description="Helical" evidence="1">
    <location>
        <begin position="65"/>
        <end position="84"/>
    </location>
</feature>
<dbReference type="InterPro" id="IPR036259">
    <property type="entry name" value="MFS_trans_sf"/>
</dbReference>
<dbReference type="Gene3D" id="1.20.1250.20">
    <property type="entry name" value="MFS general substrate transporter like domains"/>
    <property type="match status" value="1"/>
</dbReference>
<dbReference type="AlphaFoldDB" id="A0A7J3JP95"/>
<feature type="transmembrane region" description="Helical" evidence="1">
    <location>
        <begin position="369"/>
        <end position="385"/>
    </location>
</feature>
<gene>
    <name evidence="2" type="ORF">ENT87_08600</name>
    <name evidence="3" type="ORF">ENU30_02070</name>
</gene>
<keyword evidence="1" id="KW-0472">Membrane</keyword>
<reference evidence="3" key="1">
    <citation type="journal article" date="2020" name="mSystems">
        <title>Genome- and Community-Level Interaction Insights into Carbon Utilization and Element Cycling Functions of Hydrothermarchaeota in Hydrothermal Sediment.</title>
        <authorList>
            <person name="Zhou Z."/>
            <person name="Liu Y."/>
            <person name="Xu W."/>
            <person name="Pan J."/>
            <person name="Luo Z.H."/>
            <person name="Li M."/>
        </authorList>
    </citation>
    <scope>NUCLEOTIDE SEQUENCE [LARGE SCALE GENOMIC DNA]</scope>
    <source>
        <strain evidence="2">SpSt-618</strain>
        <strain evidence="3">SpSt-657</strain>
    </source>
</reference>
<feature type="transmembrane region" description="Helical" evidence="1">
    <location>
        <begin position="90"/>
        <end position="112"/>
    </location>
</feature>
<dbReference type="SUPFAM" id="SSF103473">
    <property type="entry name" value="MFS general substrate transporter"/>
    <property type="match status" value="1"/>
</dbReference>
<keyword evidence="1" id="KW-0812">Transmembrane</keyword>
<dbReference type="Pfam" id="PF07690">
    <property type="entry name" value="MFS_1"/>
    <property type="match status" value="1"/>
</dbReference>
<feature type="transmembrane region" description="Helical" evidence="1">
    <location>
        <begin position="7"/>
        <end position="27"/>
    </location>
</feature>
<keyword evidence="1" id="KW-1133">Transmembrane helix</keyword>
<feature type="transmembrane region" description="Helical" evidence="1">
    <location>
        <begin position="310"/>
        <end position="333"/>
    </location>
</feature>
<feature type="transmembrane region" description="Helical" evidence="1">
    <location>
        <begin position="285"/>
        <end position="304"/>
    </location>
</feature>
<feature type="transmembrane region" description="Helical" evidence="1">
    <location>
        <begin position="259"/>
        <end position="278"/>
    </location>
</feature>
<feature type="transmembrane region" description="Helical" evidence="1">
    <location>
        <begin position="33"/>
        <end position="53"/>
    </location>
</feature>
<organism evidence="3">
    <name type="scientific">Ignisphaera aggregans</name>
    <dbReference type="NCBI Taxonomy" id="334771"/>
    <lineage>
        <taxon>Archaea</taxon>
        <taxon>Thermoproteota</taxon>
        <taxon>Thermoprotei</taxon>
        <taxon>Desulfurococcales</taxon>
        <taxon>Desulfurococcaceae</taxon>
        <taxon>Ignisphaera</taxon>
    </lineage>
</organism>
<comment type="caution">
    <text evidence="3">The sequence shown here is derived from an EMBL/GenBank/DDBJ whole genome shotgun (WGS) entry which is preliminary data.</text>
</comment>
<dbReference type="EMBL" id="DTBZ01000051">
    <property type="protein sequence ID" value="HGQ17755.1"/>
    <property type="molecule type" value="Genomic_DNA"/>
</dbReference>
<sequence>MIWLIVVSLVYGILVSLDPILFVFIGYTLNVSGIYLGMLGAIWSIVYITASKLLNRVADEGNNRLLILLSLLCLPLSYIGIVLVNNLTAILSYTLHAIATASMNIAISVTMLENTDSELWSNASVLQKSISNFSRGFTLLLLSRNILSIHSIFWLSFLSTVASLLLLPSISLPFERRFYKLSRDINEIGMYIKASSSVLFLDKPAVARYVFSTSWNTRSTVSLYRVLIAIATATALGDYIFTVLPLILKSYVTLTSMWMAYGIAALFSSFIVLLFRNLSIGRRSLAIFIAVARTCLLVFGLAMVRDLVTLATYIIFSSLLYMLVDVVLYNIFIEGSAGFSTANYFTCREIGSIIGSIVGGVMIGLRGDAFLIVAGAIGFATVLVLI</sequence>
<feature type="transmembrane region" description="Helical" evidence="1">
    <location>
        <begin position="152"/>
        <end position="170"/>
    </location>
</feature>
<feature type="transmembrane region" description="Helical" evidence="1">
    <location>
        <begin position="223"/>
        <end position="247"/>
    </location>
</feature>
<proteinExistence type="predicted"/>
<dbReference type="EMBL" id="DTAI01000254">
    <property type="protein sequence ID" value="HGN37584.1"/>
    <property type="molecule type" value="Genomic_DNA"/>
</dbReference>
<dbReference type="GO" id="GO:0022857">
    <property type="term" value="F:transmembrane transporter activity"/>
    <property type="evidence" value="ECO:0007669"/>
    <property type="project" value="InterPro"/>
</dbReference>
<accession>A0A7J3JP95</accession>
<evidence type="ECO:0000313" key="2">
    <source>
        <dbReference type="EMBL" id="HGN37584.1"/>
    </source>
</evidence>
<evidence type="ECO:0000256" key="1">
    <source>
        <dbReference type="SAM" id="Phobius"/>
    </source>
</evidence>
<evidence type="ECO:0008006" key="4">
    <source>
        <dbReference type="Google" id="ProtNLM"/>
    </source>
</evidence>